<dbReference type="EMBL" id="VIBQ01000009">
    <property type="protein sequence ID" value="KAB8336997.1"/>
    <property type="molecule type" value="Genomic_DNA"/>
</dbReference>
<evidence type="ECO:0000256" key="2">
    <source>
        <dbReference type="SAM" id="SignalP"/>
    </source>
</evidence>
<proteinExistence type="predicted"/>
<evidence type="ECO:0000256" key="1">
    <source>
        <dbReference type="SAM" id="MobiDB-lite"/>
    </source>
</evidence>
<reference evidence="3 4" key="1">
    <citation type="submission" date="2019-06" db="EMBL/GenBank/DDBJ databases">
        <title>A chromosomal-level reference genome of Carpinus fangiana (Coryloideae, Betulaceae).</title>
        <authorList>
            <person name="Yang X."/>
            <person name="Wang Z."/>
            <person name="Zhang L."/>
            <person name="Hao G."/>
            <person name="Liu J."/>
            <person name="Yang Y."/>
        </authorList>
    </citation>
    <scope>NUCLEOTIDE SEQUENCE [LARGE SCALE GENOMIC DNA]</scope>
    <source>
        <strain evidence="3">Cfa_2016G</strain>
        <tissue evidence="3">Leaf</tissue>
    </source>
</reference>
<dbReference type="Proteomes" id="UP000327013">
    <property type="component" value="Unassembled WGS sequence"/>
</dbReference>
<keyword evidence="2" id="KW-0732">Signal</keyword>
<accession>A0A5N6KR43</accession>
<name>A0A5N6KR43_9ROSI</name>
<comment type="caution">
    <text evidence="3">The sequence shown here is derived from an EMBL/GenBank/DDBJ whole genome shotgun (WGS) entry which is preliminary data.</text>
</comment>
<feature type="chain" id="PRO_5024425654" description="DOMON domain-containing protein" evidence="2">
    <location>
        <begin position="30"/>
        <end position="369"/>
    </location>
</feature>
<dbReference type="AlphaFoldDB" id="A0A5N6KR43"/>
<sequence length="369" mass="39219">MKFSTKPLAVVAGAIVAVDCASVPTPTAAEPSYGPTLTPPYPATLNSTASYGQQGTFRLAIRSSNTAYDGHNVQLKSISPESDVSQVGVSLGADPVALFGLAGSQIQLYHRNDMNQAIATGNVGGLLTNSAQGETEESSFVTASPTTTNAGKDFAESSKSWQLLGGGDGGEYDLFQVVEPGITHGFAICGGNDPAFRFLIYQETKSTNGTEIPDWCIQGETVGLYTVLGLSCESVHLPHRQPQTGYLLVGGSTERANLKKADKKADKRIPGSPENNIRAPWRSMTGMALSLNQPCLVAGNSGLLIVVTQMMAASHLLPYSENLDAYWTKPSAPGAASRRECRTARPTTGVQNGHRIRDPAERRRQLHKI</sequence>
<keyword evidence="4" id="KW-1185">Reference proteome</keyword>
<evidence type="ECO:0000313" key="4">
    <source>
        <dbReference type="Proteomes" id="UP000327013"/>
    </source>
</evidence>
<gene>
    <name evidence="3" type="ORF">FH972_021302</name>
</gene>
<protein>
    <recommendedName>
        <fullName evidence="5">DOMON domain-containing protein</fullName>
    </recommendedName>
</protein>
<organism evidence="3 4">
    <name type="scientific">Carpinus fangiana</name>
    <dbReference type="NCBI Taxonomy" id="176857"/>
    <lineage>
        <taxon>Eukaryota</taxon>
        <taxon>Viridiplantae</taxon>
        <taxon>Streptophyta</taxon>
        <taxon>Embryophyta</taxon>
        <taxon>Tracheophyta</taxon>
        <taxon>Spermatophyta</taxon>
        <taxon>Magnoliopsida</taxon>
        <taxon>eudicotyledons</taxon>
        <taxon>Gunneridae</taxon>
        <taxon>Pentapetalae</taxon>
        <taxon>rosids</taxon>
        <taxon>fabids</taxon>
        <taxon>Fagales</taxon>
        <taxon>Betulaceae</taxon>
        <taxon>Carpinus</taxon>
    </lineage>
</organism>
<evidence type="ECO:0008006" key="5">
    <source>
        <dbReference type="Google" id="ProtNLM"/>
    </source>
</evidence>
<evidence type="ECO:0000313" key="3">
    <source>
        <dbReference type="EMBL" id="KAB8336997.1"/>
    </source>
</evidence>
<feature type="region of interest" description="Disordered" evidence="1">
    <location>
        <begin position="332"/>
        <end position="369"/>
    </location>
</feature>
<feature type="signal peptide" evidence="2">
    <location>
        <begin position="1"/>
        <end position="29"/>
    </location>
</feature>